<evidence type="ECO:0000313" key="5">
    <source>
        <dbReference type="Proteomes" id="UP001595075"/>
    </source>
</evidence>
<comment type="caution">
    <text evidence="4">The sequence shown here is derived from an EMBL/GenBank/DDBJ whole genome shotgun (WGS) entry which is preliminary data.</text>
</comment>
<dbReference type="EMBL" id="JAZHXI010000015">
    <property type="protein sequence ID" value="KAL2063638.1"/>
    <property type="molecule type" value="Genomic_DNA"/>
</dbReference>
<keyword evidence="2" id="KW-0274">FAD</keyword>
<organism evidence="4 5">
    <name type="scientific">Oculimacula yallundae</name>
    <dbReference type="NCBI Taxonomy" id="86028"/>
    <lineage>
        <taxon>Eukaryota</taxon>
        <taxon>Fungi</taxon>
        <taxon>Dikarya</taxon>
        <taxon>Ascomycota</taxon>
        <taxon>Pezizomycotina</taxon>
        <taxon>Leotiomycetes</taxon>
        <taxon>Helotiales</taxon>
        <taxon>Ploettnerulaceae</taxon>
        <taxon>Oculimacula</taxon>
    </lineage>
</organism>
<evidence type="ECO:0000313" key="4">
    <source>
        <dbReference type="EMBL" id="KAL2063638.1"/>
    </source>
</evidence>
<dbReference type="Gene3D" id="3.50.50.60">
    <property type="entry name" value="FAD/NAD(P)-binding domain"/>
    <property type="match status" value="1"/>
</dbReference>
<dbReference type="InterPro" id="IPR036188">
    <property type="entry name" value="FAD/NAD-bd_sf"/>
</dbReference>
<evidence type="ECO:0000256" key="1">
    <source>
        <dbReference type="ARBA" id="ARBA00022630"/>
    </source>
</evidence>
<name>A0ABR4C3L9_9HELO</name>
<protein>
    <recommendedName>
        <fullName evidence="6">FAD/NAD(P)-binding domain-containing protein</fullName>
    </recommendedName>
</protein>
<keyword evidence="1" id="KW-0285">Flavoprotein</keyword>
<evidence type="ECO:0008006" key="6">
    <source>
        <dbReference type="Google" id="ProtNLM"/>
    </source>
</evidence>
<dbReference type="Proteomes" id="UP001595075">
    <property type="component" value="Unassembled WGS sequence"/>
</dbReference>
<dbReference type="PRINTS" id="PR00368">
    <property type="entry name" value="FADPNR"/>
</dbReference>
<accession>A0ABR4C3L9</accession>
<sequence length="613" mass="68922">MTSSNLSSHHDVVIIGAGHTGIIAAKTYLQIDPSVDLRIIDGGKSIGGVWSAERIYPGLIFEFPYPLVNFTDFDMGKELGVEPWSDVTGEQVNEFLNRYAQKYDIHERCQLNTQVLNIEKYGRGWKIATRGTDSPNNSLEDITCNKLIIATGITSKPKPAPWDLSNFKGTSFHAVEMGQRQHELLTDDIKHVTIVGGHKSALEAVGACARVGKKVEWVIRKEGLGPTWTALARDAEGKSLAKLSSMRFMGFTSNSVYCSDRWLNRFLHSGKWWLGTWILNWFWRFMTATVKKDVFTKKNRYHKSENGRKLEPAVDSFFWFVPGSTILHERDLETFKILDEGTLINVTRENLISATGKTISLSNGDKLSTDAIVYCTGWDMTFPAFFSPSLAAELGIAVSPSTLSTKQATYWETLDASAEAHIDALNPMLKNPPISIKIPKPDKTPYRLYRAMVPPSLAASGDNSLVILGNYAGGRVQQAAQIHSLWAVAYLTSLLPKSTKAILQNEEAMNRDIAHVEAFRRKRYLNTYTFRLAIFENPEYEDAVLEDLGLRADRKAMRGERGWRGVWGWKAWWQEWFGSYLAEDYRGIVGEFLESVEKRREGGEEGLEVGGKK</sequence>
<keyword evidence="5" id="KW-1185">Reference proteome</keyword>
<dbReference type="SUPFAM" id="SSF51905">
    <property type="entry name" value="FAD/NAD(P)-binding domain"/>
    <property type="match status" value="1"/>
</dbReference>
<proteinExistence type="predicted"/>
<dbReference type="PANTHER" id="PTHR23023">
    <property type="entry name" value="DIMETHYLANILINE MONOOXYGENASE"/>
    <property type="match status" value="1"/>
</dbReference>
<dbReference type="InterPro" id="IPR050346">
    <property type="entry name" value="FMO-like"/>
</dbReference>
<keyword evidence="3" id="KW-0560">Oxidoreductase</keyword>
<evidence type="ECO:0000256" key="2">
    <source>
        <dbReference type="ARBA" id="ARBA00022827"/>
    </source>
</evidence>
<dbReference type="PRINTS" id="PR00411">
    <property type="entry name" value="PNDRDTASEI"/>
</dbReference>
<reference evidence="4 5" key="1">
    <citation type="journal article" date="2024" name="Commun. Biol.">
        <title>Comparative genomic analysis of thermophilic fungi reveals convergent evolutionary adaptations and gene losses.</title>
        <authorList>
            <person name="Steindorff A.S."/>
            <person name="Aguilar-Pontes M.V."/>
            <person name="Robinson A.J."/>
            <person name="Andreopoulos B."/>
            <person name="LaButti K."/>
            <person name="Kuo A."/>
            <person name="Mondo S."/>
            <person name="Riley R."/>
            <person name="Otillar R."/>
            <person name="Haridas S."/>
            <person name="Lipzen A."/>
            <person name="Grimwood J."/>
            <person name="Schmutz J."/>
            <person name="Clum A."/>
            <person name="Reid I.D."/>
            <person name="Moisan M.C."/>
            <person name="Butler G."/>
            <person name="Nguyen T.T.M."/>
            <person name="Dewar K."/>
            <person name="Conant G."/>
            <person name="Drula E."/>
            <person name="Henrissat B."/>
            <person name="Hansel C."/>
            <person name="Singer S."/>
            <person name="Hutchinson M.I."/>
            <person name="de Vries R.P."/>
            <person name="Natvig D.O."/>
            <person name="Powell A.J."/>
            <person name="Tsang A."/>
            <person name="Grigoriev I.V."/>
        </authorList>
    </citation>
    <scope>NUCLEOTIDE SEQUENCE [LARGE SCALE GENOMIC DNA]</scope>
    <source>
        <strain evidence="4 5">CBS 494.80</strain>
    </source>
</reference>
<gene>
    <name evidence="4" type="ORF">VTL71DRAFT_5443</name>
</gene>
<dbReference type="Pfam" id="PF13738">
    <property type="entry name" value="Pyr_redox_3"/>
    <property type="match status" value="1"/>
</dbReference>
<evidence type="ECO:0000256" key="3">
    <source>
        <dbReference type="ARBA" id="ARBA00023002"/>
    </source>
</evidence>